<dbReference type="InterPro" id="IPR011042">
    <property type="entry name" value="6-blade_b-propeller_TolB-like"/>
</dbReference>
<evidence type="ECO:0000313" key="2">
    <source>
        <dbReference type="EMBL" id="MBM7799591.1"/>
    </source>
</evidence>
<evidence type="ECO:0000256" key="1">
    <source>
        <dbReference type="SAM" id="SignalP"/>
    </source>
</evidence>
<gene>
    <name evidence="2" type="ORF">JOE57_002512</name>
</gene>
<dbReference type="SUPFAM" id="SSF63829">
    <property type="entry name" value="Calcium-dependent phosphotriesterase"/>
    <property type="match status" value="1"/>
</dbReference>
<dbReference type="RefSeq" id="WP_204918445.1">
    <property type="nucleotide sequence ID" value="NZ_BAAAQP010000009.1"/>
</dbReference>
<protein>
    <submittedName>
        <fullName evidence="2">Streptogramin lyase</fullName>
    </submittedName>
</protein>
<reference evidence="2 3" key="1">
    <citation type="submission" date="2021-01" db="EMBL/GenBank/DDBJ databases">
        <title>Sequencing the genomes of 1000 actinobacteria strains.</title>
        <authorList>
            <person name="Klenk H.-P."/>
        </authorList>
    </citation>
    <scope>NUCLEOTIDE SEQUENCE [LARGE SCALE GENOMIC DNA]</scope>
    <source>
        <strain evidence="2 3">DSM 18662</strain>
    </source>
</reference>
<dbReference type="Gene3D" id="2.120.10.30">
    <property type="entry name" value="TolB, C-terminal domain"/>
    <property type="match status" value="1"/>
</dbReference>
<sequence>MTARSTLRLLWTAVLAALLSLALAGTAVAHPGSPHRTVFPTRIALPDGFQPEGITVGKGAVAYLGSLVDGDIYAANLRTGAGKVISQGPGTPAVGLKADRRGRLFVAGGPAGNGRVVDIRTGRTLRTYSFTTGASFVNDVVIAGRTVWFTDSQQAQLYGLPLGRHGRLPASSKVIRLTLTGDWVQQAGFNANGIVTTPDRRGLLVVQSTTGYLFRVNQRTGVATRVDLGGTLLQNGDGLLRQGRRLYVVQNQLNSVAVLTLNHSGTRARLVDRLTSPDFDIPTTVASFGRSLYLPNARFNTPPTPQTHYWVSRLTR</sequence>
<dbReference type="EMBL" id="JAFBCF010000001">
    <property type="protein sequence ID" value="MBM7799591.1"/>
    <property type="molecule type" value="Genomic_DNA"/>
</dbReference>
<keyword evidence="2" id="KW-0456">Lyase</keyword>
<feature type="chain" id="PRO_5046582033" evidence="1">
    <location>
        <begin position="30"/>
        <end position="316"/>
    </location>
</feature>
<accession>A0ABS2RN19</accession>
<feature type="signal peptide" evidence="1">
    <location>
        <begin position="1"/>
        <end position="29"/>
    </location>
</feature>
<dbReference type="GO" id="GO:0016829">
    <property type="term" value="F:lyase activity"/>
    <property type="evidence" value="ECO:0007669"/>
    <property type="project" value="UniProtKB-KW"/>
</dbReference>
<evidence type="ECO:0000313" key="3">
    <source>
        <dbReference type="Proteomes" id="UP000704762"/>
    </source>
</evidence>
<dbReference type="Proteomes" id="UP000704762">
    <property type="component" value="Unassembled WGS sequence"/>
</dbReference>
<keyword evidence="3" id="KW-1185">Reference proteome</keyword>
<name>A0ABS2RN19_9ACTN</name>
<proteinExistence type="predicted"/>
<keyword evidence="1" id="KW-0732">Signal</keyword>
<comment type="caution">
    <text evidence="2">The sequence shown here is derived from an EMBL/GenBank/DDBJ whole genome shotgun (WGS) entry which is preliminary data.</text>
</comment>
<organism evidence="2 3">
    <name type="scientific">Microlunatus panaciterrae</name>
    <dbReference type="NCBI Taxonomy" id="400768"/>
    <lineage>
        <taxon>Bacteria</taxon>
        <taxon>Bacillati</taxon>
        <taxon>Actinomycetota</taxon>
        <taxon>Actinomycetes</taxon>
        <taxon>Propionibacteriales</taxon>
        <taxon>Propionibacteriaceae</taxon>
        <taxon>Microlunatus</taxon>
    </lineage>
</organism>